<dbReference type="EMBL" id="BK032687">
    <property type="protein sequence ID" value="DAF55344.1"/>
    <property type="molecule type" value="Genomic_DNA"/>
</dbReference>
<protein>
    <submittedName>
        <fullName evidence="1">Uncharacterized protein</fullName>
    </submittedName>
</protein>
<reference evidence="1" key="1">
    <citation type="journal article" date="2021" name="Proc. Natl. Acad. Sci. U.S.A.">
        <title>A Catalog of Tens of Thousands of Viruses from Human Metagenomes Reveals Hidden Associations with Chronic Diseases.</title>
        <authorList>
            <person name="Tisza M.J."/>
            <person name="Buck C.B."/>
        </authorList>
    </citation>
    <scope>NUCLEOTIDE SEQUENCE</scope>
    <source>
        <strain evidence="1">CtZHD14</strain>
    </source>
</reference>
<organism evidence="1">
    <name type="scientific">Siphoviridae sp. ctZHD14</name>
    <dbReference type="NCBI Taxonomy" id="2827891"/>
    <lineage>
        <taxon>Viruses</taxon>
        <taxon>Duplodnaviria</taxon>
        <taxon>Heunggongvirae</taxon>
        <taxon>Uroviricota</taxon>
        <taxon>Caudoviricetes</taxon>
    </lineage>
</organism>
<accession>A0A8S5SWQ3</accession>
<sequence>MAIDIFSIKPHVVSRSLEGYTIMFYGEPKTGATN</sequence>
<name>A0A8S5SWQ3_9CAUD</name>
<evidence type="ECO:0000313" key="1">
    <source>
        <dbReference type="EMBL" id="DAF55344.1"/>
    </source>
</evidence>
<proteinExistence type="predicted"/>